<dbReference type="eggNOG" id="COG0471">
    <property type="taxonomic scope" value="Bacteria"/>
</dbReference>
<name>A0A179BAH7_RHILE</name>
<keyword evidence="5 7" id="KW-1133">Transmembrane helix</keyword>
<comment type="subcellular location">
    <subcellularLocation>
        <location evidence="1">Membrane</location>
        <topology evidence="1">Multi-pass membrane protein</topology>
    </subcellularLocation>
</comment>
<keyword evidence="4" id="KW-0677">Repeat</keyword>
<feature type="transmembrane region" description="Helical" evidence="7">
    <location>
        <begin position="466"/>
        <end position="487"/>
    </location>
</feature>
<accession>A0A179BAH7</accession>
<dbReference type="EMBL" id="LWBS01000458">
    <property type="protein sequence ID" value="OAP88420.1"/>
    <property type="molecule type" value="Genomic_DNA"/>
</dbReference>
<dbReference type="PANTHER" id="PTHR43652:SF2">
    <property type="entry name" value="BASIC AMINO ACID ANTIPORTER YFCC-RELATED"/>
    <property type="match status" value="1"/>
</dbReference>
<dbReference type="InterPro" id="IPR004680">
    <property type="entry name" value="Cit_transptr-like_dom"/>
</dbReference>
<evidence type="ECO:0000256" key="3">
    <source>
        <dbReference type="ARBA" id="ARBA00022692"/>
    </source>
</evidence>
<keyword evidence="6 7" id="KW-0472">Membrane</keyword>
<evidence type="ECO:0000256" key="1">
    <source>
        <dbReference type="ARBA" id="ARBA00004141"/>
    </source>
</evidence>
<dbReference type="GO" id="GO:0006813">
    <property type="term" value="P:potassium ion transport"/>
    <property type="evidence" value="ECO:0007669"/>
    <property type="project" value="InterPro"/>
</dbReference>
<dbReference type="InterPro" id="IPR051679">
    <property type="entry name" value="DASS-Related_Transporters"/>
</dbReference>
<reference evidence="9" key="1">
    <citation type="submission" date="2016-04" db="EMBL/GenBank/DDBJ databases">
        <title>Fast-growing isolate from the root nodules of Vavilovia formosa.</title>
        <authorList>
            <person name="Kimeklis A."/>
            <person name="Safronova V."/>
            <person name="Belimov A."/>
            <person name="Andronov E."/>
        </authorList>
    </citation>
    <scope>NUCLEOTIDE SEQUENCE [LARGE SCALE GENOMIC DNA]</scope>
    <source>
        <strain evidence="9">Vaf-46</strain>
    </source>
</reference>
<dbReference type="GO" id="GO:0008324">
    <property type="term" value="F:monoatomic cation transmembrane transporter activity"/>
    <property type="evidence" value="ECO:0007669"/>
    <property type="project" value="InterPro"/>
</dbReference>
<dbReference type="Pfam" id="PF03600">
    <property type="entry name" value="CitMHS"/>
    <property type="match status" value="1"/>
</dbReference>
<feature type="transmembrane region" description="Helical" evidence="7">
    <location>
        <begin position="6"/>
        <end position="21"/>
    </location>
</feature>
<dbReference type="Pfam" id="PF02080">
    <property type="entry name" value="TrkA_C"/>
    <property type="match status" value="1"/>
</dbReference>
<feature type="transmembrane region" description="Helical" evidence="7">
    <location>
        <begin position="520"/>
        <end position="539"/>
    </location>
</feature>
<proteinExistence type="predicted"/>
<evidence type="ECO:0000256" key="7">
    <source>
        <dbReference type="SAM" id="Phobius"/>
    </source>
</evidence>
<feature type="transmembrane region" description="Helical" evidence="7">
    <location>
        <begin position="174"/>
        <end position="194"/>
    </location>
</feature>
<feature type="transmembrane region" description="Helical" evidence="7">
    <location>
        <begin position="394"/>
        <end position="424"/>
    </location>
</feature>
<protein>
    <submittedName>
        <fullName evidence="9">Cation transporter</fullName>
    </submittedName>
</protein>
<dbReference type="PROSITE" id="PS51202">
    <property type="entry name" value="RCK_C"/>
    <property type="match status" value="1"/>
</dbReference>
<evidence type="ECO:0000256" key="6">
    <source>
        <dbReference type="ARBA" id="ARBA00023136"/>
    </source>
</evidence>
<keyword evidence="3 7" id="KW-0812">Transmembrane</keyword>
<dbReference type="AlphaFoldDB" id="A0A179BAH7"/>
<evidence type="ECO:0000256" key="5">
    <source>
        <dbReference type="ARBA" id="ARBA00022989"/>
    </source>
</evidence>
<organism evidence="9">
    <name type="scientific">Rhizobium leguminosarum</name>
    <dbReference type="NCBI Taxonomy" id="384"/>
    <lineage>
        <taxon>Bacteria</taxon>
        <taxon>Pseudomonadati</taxon>
        <taxon>Pseudomonadota</taxon>
        <taxon>Alphaproteobacteria</taxon>
        <taxon>Hyphomicrobiales</taxon>
        <taxon>Rhizobiaceae</taxon>
        <taxon>Rhizobium/Agrobacterium group</taxon>
        <taxon>Rhizobium</taxon>
    </lineage>
</organism>
<feature type="transmembrane region" description="Helical" evidence="7">
    <location>
        <begin position="559"/>
        <end position="579"/>
    </location>
</feature>
<evidence type="ECO:0000256" key="2">
    <source>
        <dbReference type="ARBA" id="ARBA00022448"/>
    </source>
</evidence>
<evidence type="ECO:0000256" key="4">
    <source>
        <dbReference type="ARBA" id="ARBA00022737"/>
    </source>
</evidence>
<dbReference type="GO" id="GO:0005886">
    <property type="term" value="C:plasma membrane"/>
    <property type="evidence" value="ECO:0007669"/>
    <property type="project" value="TreeGrafter"/>
</dbReference>
<dbReference type="SUPFAM" id="SSF116726">
    <property type="entry name" value="TrkA C-terminal domain-like"/>
    <property type="match status" value="2"/>
</dbReference>
<comment type="caution">
    <text evidence="9">The sequence shown here is derived from an EMBL/GenBank/DDBJ whole genome shotgun (WGS) entry which is preliminary data.</text>
</comment>
<feature type="transmembrane region" description="Helical" evidence="7">
    <location>
        <begin position="51"/>
        <end position="71"/>
    </location>
</feature>
<dbReference type="Gene3D" id="3.30.70.1450">
    <property type="entry name" value="Regulator of K+ conductance, C-terminal domain"/>
    <property type="match status" value="2"/>
</dbReference>
<sequence length="580" mass="61447">MSFEQASLLILLLAMLILFSLDRIRIEVVSIAGLLAGYALGLYPADRIFTGFASPVVITVVEILLIVQVLARARLFDSLAARFAAARPSDFTVIAGTSALAGFMSIFMNNIGAFAITLPVALRLGTVLTIPRRQFVMPVSFAALLGGLVSLIGTPANLLVSDALAKATGTGFRFFDFAFVGLPVAIAGILLIALRVQRLFPEPDETPATISPAARRIVVERRIPDVSPLIGARLSDCPARFAIKPYALIRDDNFAFGPHDQLVIEPGDVLLAEGADATFADLAATQALTADAHALGLQPDFTRIEAVVMPESTLVGSRVRSLEVFHSRGVAVTALSMRAPRIEGRFLDLQLSIGDILMLEGRRAAIAEGLEESECLPLASTAPAEPALFSWRPFALFACGVAASAAGLRPDVAFAGVVLVLALLNHLNIRQAMADLNWPIIIMLAAMIPIGQAVASTGAAETIAGWLSLVVPIIHPLIGIALILFLAMALTPFVNNATVAIVLTPIALEFARAGRHPPDAYLIAVAAGASLDFLTPFGHHNNTLAMGIGGYRFGDFLRAGWPLAVTSYGLALLLTALFWL</sequence>
<dbReference type="PANTHER" id="PTHR43652">
    <property type="entry name" value="BASIC AMINO ACID ANTIPORTER YFCC-RELATED"/>
    <property type="match status" value="1"/>
</dbReference>
<feature type="domain" description="RCK C-terminal" evidence="8">
    <location>
        <begin position="205"/>
        <end position="288"/>
    </location>
</feature>
<feature type="transmembrane region" description="Helical" evidence="7">
    <location>
        <begin position="436"/>
        <end position="454"/>
    </location>
</feature>
<gene>
    <name evidence="9" type="ORF">A4U53_35130</name>
</gene>
<keyword evidence="2" id="KW-0813">Transport</keyword>
<evidence type="ECO:0000313" key="9">
    <source>
        <dbReference type="EMBL" id="OAP88420.1"/>
    </source>
</evidence>
<evidence type="ECO:0000259" key="8">
    <source>
        <dbReference type="PROSITE" id="PS51202"/>
    </source>
</evidence>
<feature type="transmembrane region" description="Helical" evidence="7">
    <location>
        <begin position="135"/>
        <end position="154"/>
    </location>
</feature>
<dbReference type="InterPro" id="IPR006037">
    <property type="entry name" value="RCK_C"/>
</dbReference>
<feature type="transmembrane region" description="Helical" evidence="7">
    <location>
        <begin position="28"/>
        <end position="45"/>
    </location>
</feature>
<dbReference type="InterPro" id="IPR036721">
    <property type="entry name" value="RCK_C_sf"/>
</dbReference>